<feature type="non-terminal residue" evidence="1">
    <location>
        <position position="1"/>
    </location>
</feature>
<dbReference type="EMBL" id="JARJCW010000039">
    <property type="protein sequence ID" value="KAJ7206606.1"/>
    <property type="molecule type" value="Genomic_DNA"/>
</dbReference>
<evidence type="ECO:0000313" key="2">
    <source>
        <dbReference type="Proteomes" id="UP001219525"/>
    </source>
</evidence>
<proteinExistence type="predicted"/>
<dbReference type="Proteomes" id="UP001219525">
    <property type="component" value="Unassembled WGS sequence"/>
</dbReference>
<sequence>YPCALVEWFKKVGRSPDLETGMWIVEPEMMGRSRLITIVHLDTFLRGAHLIPVFGEDYIPVIFRYTYSLDAFNAFHVNKYIDHHANEIAF</sequence>
<reference evidence="1" key="1">
    <citation type="submission" date="2023-03" db="EMBL/GenBank/DDBJ databases">
        <title>Massive genome expansion in bonnet fungi (Mycena s.s.) driven by repeated elements and novel gene families across ecological guilds.</title>
        <authorList>
            <consortium name="Lawrence Berkeley National Laboratory"/>
            <person name="Harder C.B."/>
            <person name="Miyauchi S."/>
            <person name="Viragh M."/>
            <person name="Kuo A."/>
            <person name="Thoen E."/>
            <person name="Andreopoulos B."/>
            <person name="Lu D."/>
            <person name="Skrede I."/>
            <person name="Drula E."/>
            <person name="Henrissat B."/>
            <person name="Morin E."/>
            <person name="Kohler A."/>
            <person name="Barry K."/>
            <person name="LaButti K."/>
            <person name="Morin E."/>
            <person name="Salamov A."/>
            <person name="Lipzen A."/>
            <person name="Mereny Z."/>
            <person name="Hegedus B."/>
            <person name="Baldrian P."/>
            <person name="Stursova M."/>
            <person name="Weitz H."/>
            <person name="Taylor A."/>
            <person name="Grigoriev I.V."/>
            <person name="Nagy L.G."/>
            <person name="Martin F."/>
            <person name="Kauserud H."/>
        </authorList>
    </citation>
    <scope>NUCLEOTIDE SEQUENCE</scope>
    <source>
        <strain evidence="1">9144</strain>
    </source>
</reference>
<name>A0AAD6VDE5_9AGAR</name>
<protein>
    <submittedName>
        <fullName evidence="1">Uncharacterized protein</fullName>
    </submittedName>
</protein>
<evidence type="ECO:0000313" key="1">
    <source>
        <dbReference type="EMBL" id="KAJ7206606.1"/>
    </source>
</evidence>
<comment type="caution">
    <text evidence="1">The sequence shown here is derived from an EMBL/GenBank/DDBJ whole genome shotgun (WGS) entry which is preliminary data.</text>
</comment>
<gene>
    <name evidence="1" type="ORF">GGX14DRAFT_367143</name>
</gene>
<accession>A0AAD6VDE5</accession>
<dbReference type="AlphaFoldDB" id="A0AAD6VDE5"/>
<organism evidence="1 2">
    <name type="scientific">Mycena pura</name>
    <dbReference type="NCBI Taxonomy" id="153505"/>
    <lineage>
        <taxon>Eukaryota</taxon>
        <taxon>Fungi</taxon>
        <taxon>Dikarya</taxon>
        <taxon>Basidiomycota</taxon>
        <taxon>Agaricomycotina</taxon>
        <taxon>Agaricomycetes</taxon>
        <taxon>Agaricomycetidae</taxon>
        <taxon>Agaricales</taxon>
        <taxon>Marasmiineae</taxon>
        <taxon>Mycenaceae</taxon>
        <taxon>Mycena</taxon>
    </lineage>
</organism>
<keyword evidence="2" id="KW-1185">Reference proteome</keyword>